<organism evidence="7 8">
    <name type="scientific">Actinomyces weissii</name>
    <dbReference type="NCBI Taxonomy" id="675090"/>
    <lineage>
        <taxon>Bacteria</taxon>
        <taxon>Bacillati</taxon>
        <taxon>Actinomycetota</taxon>
        <taxon>Actinomycetes</taxon>
        <taxon>Actinomycetales</taxon>
        <taxon>Actinomycetaceae</taxon>
        <taxon>Actinomyces</taxon>
    </lineage>
</organism>
<feature type="compositionally biased region" description="Low complexity" evidence="6">
    <location>
        <begin position="9"/>
        <end position="25"/>
    </location>
</feature>
<evidence type="ECO:0000256" key="6">
    <source>
        <dbReference type="SAM" id="MobiDB-lite"/>
    </source>
</evidence>
<sequence>MSAEAPAVTSAPDAPTQAATPAPATLGEATRPPSDDDCSGMTGAEAVARWGGEVATFGEDEGWQWNLEGADTSTYDQCAELSWVVLGIKGGTASSPYQIMLFHDGQYVGVTSEKSIGFLPQVSRIDDDEIQVTYTWPKDGESNDVASGRSVSVFEWEDDSNQVVHKGEWPPYVQ</sequence>
<keyword evidence="8" id="KW-1185">Reference proteome</keyword>
<dbReference type="KEGG" id="awe:JG540_00695"/>
<dbReference type="InterPro" id="IPR025971">
    <property type="entry name" value="LppP/LprE"/>
</dbReference>
<accession>A0A7T7S2E9</accession>
<dbReference type="Proteomes" id="UP000595895">
    <property type="component" value="Chromosome"/>
</dbReference>
<evidence type="ECO:0000256" key="5">
    <source>
        <dbReference type="ARBA" id="ARBA00023288"/>
    </source>
</evidence>
<dbReference type="EMBL" id="CP066802">
    <property type="protein sequence ID" value="QQM68248.1"/>
    <property type="molecule type" value="Genomic_DNA"/>
</dbReference>
<gene>
    <name evidence="7" type="ORF">JG540_00695</name>
</gene>
<keyword evidence="2" id="KW-0732">Signal</keyword>
<dbReference type="AlphaFoldDB" id="A0A7T7S2E9"/>
<keyword evidence="3" id="KW-0472">Membrane</keyword>
<evidence type="ECO:0000256" key="4">
    <source>
        <dbReference type="ARBA" id="ARBA00023139"/>
    </source>
</evidence>
<evidence type="ECO:0000313" key="8">
    <source>
        <dbReference type="Proteomes" id="UP000595895"/>
    </source>
</evidence>
<reference evidence="7 8" key="1">
    <citation type="submission" date="2020-12" db="EMBL/GenBank/DDBJ databases">
        <authorList>
            <person name="Zhou J."/>
        </authorList>
    </citation>
    <scope>NUCLEOTIDE SEQUENCE [LARGE SCALE GENOMIC DNA]</scope>
    <source>
        <strain evidence="7 8">CCUG 61299</strain>
    </source>
</reference>
<dbReference type="Pfam" id="PF14041">
    <property type="entry name" value="Lipoprotein_21"/>
    <property type="match status" value="1"/>
</dbReference>
<evidence type="ECO:0000256" key="2">
    <source>
        <dbReference type="ARBA" id="ARBA00022729"/>
    </source>
</evidence>
<feature type="region of interest" description="Disordered" evidence="6">
    <location>
        <begin position="1"/>
        <end position="42"/>
    </location>
</feature>
<keyword evidence="5 7" id="KW-0449">Lipoprotein</keyword>
<proteinExistence type="predicted"/>
<keyword evidence="4" id="KW-0564">Palmitate</keyword>
<evidence type="ECO:0000313" key="7">
    <source>
        <dbReference type="EMBL" id="QQM68248.1"/>
    </source>
</evidence>
<name>A0A7T7S2E9_9ACTO</name>
<keyword evidence="1" id="KW-1003">Cell membrane</keyword>
<evidence type="ECO:0000256" key="3">
    <source>
        <dbReference type="ARBA" id="ARBA00023136"/>
    </source>
</evidence>
<protein>
    <submittedName>
        <fullName evidence="7">LppP/LprE family lipoprotein</fullName>
    </submittedName>
</protein>
<evidence type="ECO:0000256" key="1">
    <source>
        <dbReference type="ARBA" id="ARBA00022475"/>
    </source>
</evidence>